<keyword evidence="5" id="KW-0804">Transcription</keyword>
<gene>
    <name evidence="9" type="ORF">FMUND_15198</name>
</gene>
<dbReference type="GO" id="GO:0008757">
    <property type="term" value="F:S-adenosylmethionine-dependent methyltransferase activity"/>
    <property type="evidence" value="ECO:0007669"/>
    <property type="project" value="InterPro"/>
</dbReference>
<dbReference type="OrthoDB" id="2593732at2759"/>
<dbReference type="PANTHER" id="PTHR36206">
    <property type="entry name" value="ASPERCRYPTIN BIOSYNTHESIS CLUSTER-SPECIFIC TRANSCRIPTION REGULATOR ATNN-RELATED"/>
    <property type="match status" value="1"/>
</dbReference>
<keyword evidence="4" id="KW-0238">DNA-binding</keyword>
<dbReference type="EMBL" id="JAAOAN010000945">
    <property type="protein sequence ID" value="KAF5698099.1"/>
    <property type="molecule type" value="Genomic_DNA"/>
</dbReference>
<accession>A0A8H6CZK3</accession>
<dbReference type="Pfam" id="PF08241">
    <property type="entry name" value="Methyltransf_11"/>
    <property type="match status" value="1"/>
</dbReference>
<dbReference type="InterPro" id="IPR029063">
    <property type="entry name" value="SAM-dependent_MTases_sf"/>
</dbReference>
<dbReference type="GO" id="GO:0000981">
    <property type="term" value="F:DNA-binding transcription factor activity, RNA polymerase II-specific"/>
    <property type="evidence" value="ECO:0007669"/>
    <property type="project" value="InterPro"/>
</dbReference>
<comment type="caution">
    <text evidence="9">The sequence shown here is derived from an EMBL/GenBank/DDBJ whole genome shotgun (WGS) entry which is preliminary data.</text>
</comment>
<keyword evidence="10" id="KW-1185">Reference proteome</keyword>
<dbReference type="SUPFAM" id="SSF53335">
    <property type="entry name" value="S-adenosyl-L-methionine-dependent methyltransferases"/>
    <property type="match status" value="1"/>
</dbReference>
<evidence type="ECO:0000256" key="2">
    <source>
        <dbReference type="ARBA" id="ARBA00022833"/>
    </source>
</evidence>
<organism evidence="9 10">
    <name type="scientific">Fusarium mundagurra</name>
    <dbReference type="NCBI Taxonomy" id="1567541"/>
    <lineage>
        <taxon>Eukaryota</taxon>
        <taxon>Fungi</taxon>
        <taxon>Dikarya</taxon>
        <taxon>Ascomycota</taxon>
        <taxon>Pezizomycotina</taxon>
        <taxon>Sordariomycetes</taxon>
        <taxon>Hypocreomycetidae</taxon>
        <taxon>Hypocreales</taxon>
        <taxon>Nectriaceae</taxon>
        <taxon>Fusarium</taxon>
        <taxon>Fusarium fujikuroi species complex</taxon>
    </lineage>
</organism>
<evidence type="ECO:0000256" key="6">
    <source>
        <dbReference type="ARBA" id="ARBA00023242"/>
    </source>
</evidence>
<dbReference type="InterPro" id="IPR052360">
    <property type="entry name" value="Transcr_Regulatory_Proteins"/>
</dbReference>
<name>A0A8H6CZK3_9HYPO</name>
<dbReference type="GO" id="GO:0008270">
    <property type="term" value="F:zinc ion binding"/>
    <property type="evidence" value="ECO:0007669"/>
    <property type="project" value="InterPro"/>
</dbReference>
<dbReference type="GO" id="GO:0003677">
    <property type="term" value="F:DNA binding"/>
    <property type="evidence" value="ECO:0007669"/>
    <property type="project" value="UniProtKB-KW"/>
</dbReference>
<feature type="region of interest" description="Disordered" evidence="7">
    <location>
        <begin position="772"/>
        <end position="791"/>
    </location>
</feature>
<evidence type="ECO:0000313" key="9">
    <source>
        <dbReference type="EMBL" id="KAF5698099.1"/>
    </source>
</evidence>
<evidence type="ECO:0000259" key="8">
    <source>
        <dbReference type="Pfam" id="PF08241"/>
    </source>
</evidence>
<dbReference type="InterPro" id="IPR021858">
    <property type="entry name" value="Fun_TF"/>
</dbReference>
<dbReference type="InterPro" id="IPR013216">
    <property type="entry name" value="Methyltransf_11"/>
</dbReference>
<dbReference type="Proteomes" id="UP000544331">
    <property type="component" value="Unassembled WGS sequence"/>
</dbReference>
<dbReference type="CDD" id="cd02440">
    <property type="entry name" value="AdoMet_MTases"/>
    <property type="match status" value="1"/>
</dbReference>
<keyword evidence="2" id="KW-0862">Zinc</keyword>
<dbReference type="AlphaFoldDB" id="A0A8H6CZK3"/>
<dbReference type="Gene3D" id="3.40.50.150">
    <property type="entry name" value="Vaccinia Virus protein VP39"/>
    <property type="match status" value="1"/>
</dbReference>
<evidence type="ECO:0000256" key="1">
    <source>
        <dbReference type="ARBA" id="ARBA00022723"/>
    </source>
</evidence>
<dbReference type="PANTHER" id="PTHR36206:SF13">
    <property type="entry name" value="TRANSCRIPTIONAL REGULATORY PROTEIN MOC3"/>
    <property type="match status" value="1"/>
</dbReference>
<keyword evidence="6" id="KW-0539">Nucleus</keyword>
<feature type="domain" description="Methyltransferase type 11" evidence="8">
    <location>
        <begin position="549"/>
        <end position="641"/>
    </location>
</feature>
<evidence type="ECO:0000256" key="7">
    <source>
        <dbReference type="SAM" id="MobiDB-lite"/>
    </source>
</evidence>
<sequence length="831" mass="91393">MTTSSNQLVILPKKIKWQRASRPKVRTGCLTWHLKCDEEKPTCRRCRDGRVKCDGYAMPNKNQIQQRASMPVTGYTVSSLNPRIAESSIENCYFHHFHHWTSTQLTCSPGSSNFYINYVLPLAHSCEPIRHAIIAVGAAHRFYMAGQETCSPLQQLKSLAMQQYNKSIQRIIPHMSMESAFDLQCTLVCCLLFVAFEGITGRYAESIRHIRAGTKLLSSPLLINGAKERKMTRKLTEVFANLGVEASMFMEDTIIPDINSGCLDVLQSGVISDQPFQDLDEAASYLRRLDVETVDIIAQTPYSCSMNDDGQIDVFTLDGPQKEDLERKWAEMDAKFEVWNSRFELTKKHIATWEYQDMASLQLAYLNMQQTFWQMGMSCGPEDFSDPTPDAAEAFLNAAETLAQRLIIPGQPSYSLDGDLVSGLSVVVWSCDEGPHRDRALDLLRRLNRREGIWDSKEIVQMHEAALAMDDPKLWYNMEIPGDTFQLISMSQLERSLKATSLSETLSTYNEWANTYNQDVEKEEYVAPLLASQDLITHLGTQISSAKILDAGCGTGLVGEALTKLGASNIHGIDLSPGMLEVAERTGVYKSLNVANLAEKLDIPSQSYDAVICVGTMTEGHVGPEAFDEFVRVTKSGGVIVSTIRESVWQVKGVVGSFAAAQYDQEKQNKDATCNNNCFFKYFTNKCNADNPACVCTLKDMREKFFCCIADNCAENVLPEQIERSSNDCDAHGIPFTFDAEAVCGIKLPVSSTVSVSVTTSEATTVTKAKASETVTTTEGESTAATTTATGTESSAASQVTSAAAATATDNSASRAKGIVAAAAIAFGVFI</sequence>
<evidence type="ECO:0000256" key="3">
    <source>
        <dbReference type="ARBA" id="ARBA00023015"/>
    </source>
</evidence>
<evidence type="ECO:0000256" key="5">
    <source>
        <dbReference type="ARBA" id="ARBA00023163"/>
    </source>
</evidence>
<evidence type="ECO:0000256" key="4">
    <source>
        <dbReference type="ARBA" id="ARBA00023125"/>
    </source>
</evidence>
<protein>
    <recommendedName>
        <fullName evidence="8">Methyltransferase type 11 domain-containing protein</fullName>
    </recommendedName>
</protein>
<proteinExistence type="predicted"/>
<dbReference type="Pfam" id="PF11951">
    <property type="entry name" value="Fungal_trans_2"/>
    <property type="match status" value="1"/>
</dbReference>
<evidence type="ECO:0000313" key="10">
    <source>
        <dbReference type="Proteomes" id="UP000544331"/>
    </source>
</evidence>
<reference evidence="9 10" key="1">
    <citation type="submission" date="2020-05" db="EMBL/GenBank/DDBJ databases">
        <title>Identification and distribution of gene clusters putatively required for synthesis of sphingolipid metabolism inhibitors in phylogenetically diverse species of the filamentous fungus Fusarium.</title>
        <authorList>
            <person name="Kim H.-S."/>
            <person name="Busman M."/>
            <person name="Brown D.W."/>
            <person name="Divon H."/>
            <person name="Uhlig S."/>
            <person name="Proctor R.H."/>
        </authorList>
    </citation>
    <scope>NUCLEOTIDE SEQUENCE [LARGE SCALE GENOMIC DNA]</scope>
    <source>
        <strain evidence="9 10">NRRL 66235</strain>
    </source>
</reference>
<keyword evidence="1" id="KW-0479">Metal-binding</keyword>
<dbReference type="CDD" id="cd00067">
    <property type="entry name" value="GAL4"/>
    <property type="match status" value="1"/>
</dbReference>
<dbReference type="InterPro" id="IPR001138">
    <property type="entry name" value="Zn2Cys6_DnaBD"/>
</dbReference>
<keyword evidence="3" id="KW-0805">Transcription regulation</keyword>